<name>Q6AJQ0_DESPS</name>
<comment type="catalytic activity">
    <reaction evidence="2">
        <text>2 GTP = 3',3'-c-di-GMP + 2 diphosphate</text>
        <dbReference type="Rhea" id="RHEA:24898"/>
        <dbReference type="ChEBI" id="CHEBI:33019"/>
        <dbReference type="ChEBI" id="CHEBI:37565"/>
        <dbReference type="ChEBI" id="CHEBI:58805"/>
        <dbReference type="EC" id="2.7.7.65"/>
    </reaction>
</comment>
<feature type="domain" description="PAC" evidence="5">
    <location>
        <begin position="145"/>
        <end position="202"/>
    </location>
</feature>
<feature type="coiled-coil region" evidence="3">
    <location>
        <begin position="193"/>
        <end position="224"/>
    </location>
</feature>
<dbReference type="EC" id="2.7.7.65" evidence="1"/>
<keyword evidence="8" id="KW-1185">Reference proteome</keyword>
<accession>Q6AJQ0</accession>
<dbReference type="Proteomes" id="UP000000602">
    <property type="component" value="Chromosome"/>
</dbReference>
<dbReference type="PANTHER" id="PTHR45138">
    <property type="entry name" value="REGULATORY COMPONENTS OF SENSORY TRANSDUCTION SYSTEM"/>
    <property type="match status" value="1"/>
</dbReference>
<dbReference type="Gene3D" id="3.30.70.270">
    <property type="match status" value="1"/>
</dbReference>
<dbReference type="InterPro" id="IPR050469">
    <property type="entry name" value="Diguanylate_Cyclase"/>
</dbReference>
<dbReference type="SUPFAM" id="SSF55785">
    <property type="entry name" value="PYP-like sensor domain (PAS domain)"/>
    <property type="match status" value="1"/>
</dbReference>
<dbReference type="CDD" id="cd01949">
    <property type="entry name" value="GGDEF"/>
    <property type="match status" value="1"/>
</dbReference>
<dbReference type="eggNOG" id="COG3706">
    <property type="taxonomic scope" value="Bacteria"/>
</dbReference>
<evidence type="ECO:0000256" key="1">
    <source>
        <dbReference type="ARBA" id="ARBA00012528"/>
    </source>
</evidence>
<dbReference type="CDD" id="cd00130">
    <property type="entry name" value="PAS"/>
    <property type="match status" value="1"/>
</dbReference>
<evidence type="ECO:0000256" key="2">
    <source>
        <dbReference type="ARBA" id="ARBA00034247"/>
    </source>
</evidence>
<keyword evidence="3" id="KW-0175">Coiled coil</keyword>
<proteinExistence type="predicted"/>
<dbReference type="KEGG" id="dps:DP2701"/>
<organism evidence="7 8">
    <name type="scientific">Desulfotalea psychrophila (strain LSv54 / DSM 12343)</name>
    <dbReference type="NCBI Taxonomy" id="177439"/>
    <lineage>
        <taxon>Bacteria</taxon>
        <taxon>Pseudomonadati</taxon>
        <taxon>Thermodesulfobacteriota</taxon>
        <taxon>Desulfobulbia</taxon>
        <taxon>Desulfobulbales</taxon>
        <taxon>Desulfocapsaceae</taxon>
        <taxon>Desulfotalea</taxon>
    </lineage>
</organism>
<dbReference type="InterPro" id="IPR029787">
    <property type="entry name" value="Nucleotide_cyclase"/>
</dbReference>
<dbReference type="AlphaFoldDB" id="Q6AJQ0"/>
<dbReference type="NCBIfam" id="TIGR00229">
    <property type="entry name" value="sensory_box"/>
    <property type="match status" value="1"/>
</dbReference>
<dbReference type="InterPro" id="IPR035965">
    <property type="entry name" value="PAS-like_dom_sf"/>
</dbReference>
<dbReference type="InterPro" id="IPR000160">
    <property type="entry name" value="GGDEF_dom"/>
</dbReference>
<evidence type="ECO:0000259" key="5">
    <source>
        <dbReference type="PROSITE" id="PS50113"/>
    </source>
</evidence>
<dbReference type="InterPro" id="IPR000014">
    <property type="entry name" value="PAS"/>
</dbReference>
<dbReference type="PROSITE" id="PS50113">
    <property type="entry name" value="PAC"/>
    <property type="match status" value="1"/>
</dbReference>
<dbReference type="PROSITE" id="PS50887">
    <property type="entry name" value="GGDEF"/>
    <property type="match status" value="1"/>
</dbReference>
<dbReference type="SUPFAM" id="SSF55073">
    <property type="entry name" value="Nucleotide cyclase"/>
    <property type="match status" value="1"/>
</dbReference>
<dbReference type="SMART" id="SM00267">
    <property type="entry name" value="GGDEF"/>
    <property type="match status" value="1"/>
</dbReference>
<dbReference type="NCBIfam" id="TIGR00254">
    <property type="entry name" value="GGDEF"/>
    <property type="match status" value="1"/>
</dbReference>
<sequence>MLLVVLSLSGFFFGAHRCNKTGLNGVCLMDEFENKSKQELAEEIRHLLEKVSILKGTCAHAYDISKRALIVSEELINYYYDNIPAYVYIKDSQSNYFFVNKSCERLFAMNREDLSKREYNDFDFFDVKMAERLREKDRFVLDTGESIEFEEVGQLLMAKGAEERHYLLLAFPLKDVEGNTVGVCGFSHDITRFKQVEKELQLMNKKLRLSQEELEKKNEELCRLSLTDSLTGLLNRRAIEPLAERAMARSRRSGYSVSLLIFDIDYFKQFNDQYGHVAGDRVLAAAAKEVGNSIRITDSIVRWGGEEFVVLATDTDLVQAVQLANKIRQVVAAISFEDMGGITVSVGLAQYNGKGDFRQWLKCADRALYQAKGRGRNCTVAYSDPLLGGG</sequence>
<feature type="domain" description="GGDEF" evidence="6">
    <location>
        <begin position="255"/>
        <end position="384"/>
    </location>
</feature>
<dbReference type="GO" id="GO:0052621">
    <property type="term" value="F:diguanylate cyclase activity"/>
    <property type="evidence" value="ECO:0007669"/>
    <property type="project" value="UniProtKB-EC"/>
</dbReference>
<dbReference type="Pfam" id="PF00990">
    <property type="entry name" value="GGDEF"/>
    <property type="match status" value="1"/>
</dbReference>
<evidence type="ECO:0000313" key="7">
    <source>
        <dbReference type="EMBL" id="CAG37430.1"/>
    </source>
</evidence>
<reference evidence="8" key="1">
    <citation type="journal article" date="2004" name="Environ. Microbiol.">
        <title>The genome of Desulfotalea psychrophila, a sulfate-reducing bacterium from permanently cold Arctic sediments.</title>
        <authorList>
            <person name="Rabus R."/>
            <person name="Ruepp A."/>
            <person name="Frickey T."/>
            <person name="Rattei T."/>
            <person name="Fartmann B."/>
            <person name="Stark M."/>
            <person name="Bauer M."/>
            <person name="Zibat A."/>
            <person name="Lombardot T."/>
            <person name="Becker I."/>
            <person name="Amann J."/>
            <person name="Gellner K."/>
            <person name="Teeling H."/>
            <person name="Leuschner W.D."/>
            <person name="Gloeckner F.-O."/>
            <person name="Lupas A.N."/>
            <person name="Amann R."/>
            <person name="Klenk H.-P."/>
        </authorList>
    </citation>
    <scope>NUCLEOTIDE SEQUENCE [LARGE SCALE GENOMIC DNA]</scope>
    <source>
        <strain evidence="8">DSM 12343 / LSv54</strain>
    </source>
</reference>
<dbReference type="STRING" id="177439.DP2701"/>
<dbReference type="InterPro" id="IPR000700">
    <property type="entry name" value="PAS-assoc_C"/>
</dbReference>
<evidence type="ECO:0000256" key="3">
    <source>
        <dbReference type="SAM" id="Coils"/>
    </source>
</evidence>
<dbReference type="InterPro" id="IPR043128">
    <property type="entry name" value="Rev_trsase/Diguanyl_cyclase"/>
</dbReference>
<dbReference type="PANTHER" id="PTHR45138:SF9">
    <property type="entry name" value="DIGUANYLATE CYCLASE DGCM-RELATED"/>
    <property type="match status" value="1"/>
</dbReference>
<dbReference type="PROSITE" id="PS50112">
    <property type="entry name" value="PAS"/>
    <property type="match status" value="1"/>
</dbReference>
<evidence type="ECO:0000259" key="6">
    <source>
        <dbReference type="PROSITE" id="PS50887"/>
    </source>
</evidence>
<feature type="domain" description="PAS" evidence="4">
    <location>
        <begin position="72"/>
        <end position="144"/>
    </location>
</feature>
<evidence type="ECO:0000259" key="4">
    <source>
        <dbReference type="PROSITE" id="PS50112"/>
    </source>
</evidence>
<dbReference type="Pfam" id="PF08448">
    <property type="entry name" value="PAS_4"/>
    <property type="match status" value="1"/>
</dbReference>
<dbReference type="InterPro" id="IPR013656">
    <property type="entry name" value="PAS_4"/>
</dbReference>
<evidence type="ECO:0000313" key="8">
    <source>
        <dbReference type="Proteomes" id="UP000000602"/>
    </source>
</evidence>
<dbReference type="FunFam" id="3.30.70.270:FF:000001">
    <property type="entry name" value="Diguanylate cyclase domain protein"/>
    <property type="match status" value="1"/>
</dbReference>
<dbReference type="HOGENOM" id="CLU_000445_11_4_7"/>
<dbReference type="Gene3D" id="3.30.450.20">
    <property type="entry name" value="PAS domain"/>
    <property type="match status" value="1"/>
</dbReference>
<gene>
    <name evidence="7" type="ordered locus">DP2701</name>
</gene>
<dbReference type="EMBL" id="CR522870">
    <property type="protein sequence ID" value="CAG37430.1"/>
    <property type="molecule type" value="Genomic_DNA"/>
</dbReference>
<dbReference type="OrthoDB" id="9759607at2"/>
<protein>
    <recommendedName>
        <fullName evidence="1">diguanylate cyclase</fullName>
        <ecNumber evidence="1">2.7.7.65</ecNumber>
    </recommendedName>
</protein>